<name>A0A9X0CPI1_9CNID</name>
<reference evidence="2" key="1">
    <citation type="submission" date="2023-01" db="EMBL/GenBank/DDBJ databases">
        <title>Genome assembly of the deep-sea coral Lophelia pertusa.</title>
        <authorList>
            <person name="Herrera S."/>
            <person name="Cordes E."/>
        </authorList>
    </citation>
    <scope>NUCLEOTIDE SEQUENCE</scope>
    <source>
        <strain evidence="2">USNM1676648</strain>
        <tissue evidence="2">Polyp</tissue>
    </source>
</reference>
<comment type="caution">
    <text evidence="2">The sequence shown here is derived from an EMBL/GenBank/DDBJ whole genome shotgun (WGS) entry which is preliminary data.</text>
</comment>
<accession>A0A9X0CPI1</accession>
<evidence type="ECO:0000256" key="1">
    <source>
        <dbReference type="SAM" id="MobiDB-lite"/>
    </source>
</evidence>
<dbReference type="AlphaFoldDB" id="A0A9X0CPI1"/>
<feature type="region of interest" description="Disordered" evidence="1">
    <location>
        <begin position="90"/>
        <end position="124"/>
    </location>
</feature>
<organism evidence="2 3">
    <name type="scientific">Desmophyllum pertusum</name>
    <dbReference type="NCBI Taxonomy" id="174260"/>
    <lineage>
        <taxon>Eukaryota</taxon>
        <taxon>Metazoa</taxon>
        <taxon>Cnidaria</taxon>
        <taxon>Anthozoa</taxon>
        <taxon>Hexacorallia</taxon>
        <taxon>Scleractinia</taxon>
        <taxon>Caryophylliina</taxon>
        <taxon>Caryophylliidae</taxon>
        <taxon>Desmophyllum</taxon>
    </lineage>
</organism>
<proteinExistence type="predicted"/>
<keyword evidence="3" id="KW-1185">Reference proteome</keyword>
<feature type="compositionally biased region" description="Basic and acidic residues" evidence="1">
    <location>
        <begin position="97"/>
        <end position="123"/>
    </location>
</feature>
<gene>
    <name evidence="2" type="ORF">OS493_038879</name>
</gene>
<dbReference type="Proteomes" id="UP001163046">
    <property type="component" value="Unassembled WGS sequence"/>
</dbReference>
<evidence type="ECO:0000313" key="3">
    <source>
        <dbReference type="Proteomes" id="UP001163046"/>
    </source>
</evidence>
<dbReference type="EMBL" id="MU826955">
    <property type="protein sequence ID" value="KAJ7369448.1"/>
    <property type="molecule type" value="Genomic_DNA"/>
</dbReference>
<protein>
    <submittedName>
        <fullName evidence="2">Uncharacterized protein</fullName>
    </submittedName>
</protein>
<sequence length="134" mass="15179">MDDTISEGGSFTANKRQIGVMYYKLCISMPVVEMLLITCWNGDKKSQPGKGHMLIWRFPSEGGCRPCNWASKNAPAYENTEYAEISQFLQGPVTTNEDTKDKANEDGWNDLRDKESSPHKDYTDVEDEAITFEI</sequence>
<evidence type="ECO:0000313" key="2">
    <source>
        <dbReference type="EMBL" id="KAJ7369448.1"/>
    </source>
</evidence>